<dbReference type="NCBIfam" id="TIGR00278">
    <property type="entry name" value="membrane protein insertion efficiency factor YidD"/>
    <property type="match status" value="1"/>
</dbReference>
<sequence>MRFLLVALVRGYQLLFSSWVGGQCRFTPTCSQFAIEALRQHGAARGSYLGALRIARCNPWCDGGHDPVPNVFHWAAWRRSNAPDTMDEAMDFAAASKPAEPCSEPATTPAQDAVTPSQV</sequence>
<proteinExistence type="inferred from homology"/>
<protein>
    <submittedName>
        <fullName evidence="2">Putative membrane protein insertion efficiency factor</fullName>
    </submittedName>
</protein>
<feature type="region of interest" description="Disordered" evidence="1">
    <location>
        <begin position="93"/>
        <end position="119"/>
    </location>
</feature>
<dbReference type="EMBL" id="MLJW01000293">
    <property type="protein sequence ID" value="OIQ90408.1"/>
    <property type="molecule type" value="Genomic_DNA"/>
</dbReference>
<name>A0A1J5R356_9ZZZZ</name>
<dbReference type="InterPro" id="IPR002696">
    <property type="entry name" value="Membr_insert_effic_factor_YidD"/>
</dbReference>
<organism evidence="2">
    <name type="scientific">mine drainage metagenome</name>
    <dbReference type="NCBI Taxonomy" id="410659"/>
    <lineage>
        <taxon>unclassified sequences</taxon>
        <taxon>metagenomes</taxon>
        <taxon>ecological metagenomes</taxon>
    </lineage>
</organism>
<dbReference type="AlphaFoldDB" id="A0A1J5R356"/>
<accession>A0A1J5R356</accession>
<reference evidence="2" key="1">
    <citation type="submission" date="2016-10" db="EMBL/GenBank/DDBJ databases">
        <title>Sequence of Gallionella enrichment culture.</title>
        <authorList>
            <person name="Poehlein A."/>
            <person name="Muehling M."/>
            <person name="Daniel R."/>
        </authorList>
    </citation>
    <scope>NUCLEOTIDE SEQUENCE</scope>
</reference>
<gene>
    <name evidence="2" type="primary">yidD_5</name>
    <name evidence="2" type="ORF">GALL_276930</name>
</gene>
<dbReference type="PANTHER" id="PTHR33383">
    <property type="entry name" value="MEMBRANE PROTEIN INSERTION EFFICIENCY FACTOR-RELATED"/>
    <property type="match status" value="1"/>
</dbReference>
<dbReference type="PANTHER" id="PTHR33383:SF1">
    <property type="entry name" value="MEMBRANE PROTEIN INSERTION EFFICIENCY FACTOR-RELATED"/>
    <property type="match status" value="1"/>
</dbReference>
<dbReference type="HAMAP" id="MF_00386">
    <property type="entry name" value="UPF0161_YidD"/>
    <property type="match status" value="1"/>
</dbReference>
<feature type="compositionally biased region" description="Polar residues" evidence="1">
    <location>
        <begin position="105"/>
        <end position="119"/>
    </location>
</feature>
<evidence type="ECO:0000313" key="2">
    <source>
        <dbReference type="EMBL" id="OIQ90408.1"/>
    </source>
</evidence>
<dbReference type="Pfam" id="PF01809">
    <property type="entry name" value="YidD"/>
    <property type="match status" value="1"/>
</dbReference>
<dbReference type="SMART" id="SM01234">
    <property type="entry name" value="Haemolytic"/>
    <property type="match status" value="1"/>
</dbReference>
<comment type="caution">
    <text evidence="2">The sequence shown here is derived from an EMBL/GenBank/DDBJ whole genome shotgun (WGS) entry which is preliminary data.</text>
</comment>
<evidence type="ECO:0000256" key="1">
    <source>
        <dbReference type="SAM" id="MobiDB-lite"/>
    </source>
</evidence>